<evidence type="ECO:0008006" key="3">
    <source>
        <dbReference type="Google" id="ProtNLM"/>
    </source>
</evidence>
<dbReference type="InterPro" id="IPR012340">
    <property type="entry name" value="NA-bd_OB-fold"/>
</dbReference>
<dbReference type="Pfam" id="PF00436">
    <property type="entry name" value="SSB"/>
    <property type="match status" value="1"/>
</dbReference>
<dbReference type="Gene3D" id="2.40.50.140">
    <property type="entry name" value="Nucleic acid-binding proteins"/>
    <property type="match status" value="1"/>
</dbReference>
<keyword evidence="1" id="KW-0238">DNA-binding</keyword>
<dbReference type="InterPro" id="IPR000424">
    <property type="entry name" value="Primosome_PriB/ssb"/>
</dbReference>
<dbReference type="PROSITE" id="PS50935">
    <property type="entry name" value="SSB"/>
    <property type="match status" value="1"/>
</dbReference>
<reference evidence="2" key="1">
    <citation type="journal article" date="2015" name="Nature">
        <title>Complex archaea that bridge the gap between prokaryotes and eukaryotes.</title>
        <authorList>
            <person name="Spang A."/>
            <person name="Saw J.H."/>
            <person name="Jorgensen S.L."/>
            <person name="Zaremba-Niedzwiedzka K."/>
            <person name="Martijn J."/>
            <person name="Lind A.E."/>
            <person name="van Eijk R."/>
            <person name="Schleper C."/>
            <person name="Guy L."/>
            <person name="Ettema T.J."/>
        </authorList>
    </citation>
    <scope>NUCLEOTIDE SEQUENCE</scope>
</reference>
<proteinExistence type="predicted"/>
<dbReference type="PANTHER" id="PTHR10302">
    <property type="entry name" value="SINGLE-STRANDED DNA-BINDING PROTEIN"/>
    <property type="match status" value="1"/>
</dbReference>
<dbReference type="EMBL" id="LAZR01050621">
    <property type="protein sequence ID" value="KKK86956.1"/>
    <property type="molecule type" value="Genomic_DNA"/>
</dbReference>
<dbReference type="PANTHER" id="PTHR10302:SF0">
    <property type="entry name" value="SINGLE-STRANDED DNA-BINDING PROTEIN, MITOCHONDRIAL"/>
    <property type="match status" value="1"/>
</dbReference>
<dbReference type="GO" id="GO:0009295">
    <property type="term" value="C:nucleoid"/>
    <property type="evidence" value="ECO:0007669"/>
    <property type="project" value="TreeGrafter"/>
</dbReference>
<dbReference type="GO" id="GO:0006260">
    <property type="term" value="P:DNA replication"/>
    <property type="evidence" value="ECO:0007669"/>
    <property type="project" value="InterPro"/>
</dbReference>
<dbReference type="GO" id="GO:0003697">
    <property type="term" value="F:single-stranded DNA binding"/>
    <property type="evidence" value="ECO:0007669"/>
    <property type="project" value="InterPro"/>
</dbReference>
<dbReference type="NCBIfam" id="TIGR00621">
    <property type="entry name" value="ssb"/>
    <property type="match status" value="1"/>
</dbReference>
<gene>
    <name evidence="2" type="ORF">LCGC14_2758070</name>
</gene>
<sequence>MATSRRFKRNDEWVEETDWHNCVLWRNEGVHQYLTKGKRIHVEGHLQQSSYVDKDDNNRKKVEVIVEKLILLDGDPNRNASDPDVTRAAVEKDYATTSSSISDDAVPF</sequence>
<protein>
    <recommendedName>
        <fullName evidence="3">Single-stranded DNA-binding protein</fullName>
    </recommendedName>
</protein>
<evidence type="ECO:0000313" key="2">
    <source>
        <dbReference type="EMBL" id="KKK86956.1"/>
    </source>
</evidence>
<organism evidence="2">
    <name type="scientific">marine sediment metagenome</name>
    <dbReference type="NCBI Taxonomy" id="412755"/>
    <lineage>
        <taxon>unclassified sequences</taxon>
        <taxon>metagenomes</taxon>
        <taxon>ecological metagenomes</taxon>
    </lineage>
</organism>
<dbReference type="AlphaFoldDB" id="A0A0F9BRG6"/>
<dbReference type="InterPro" id="IPR011344">
    <property type="entry name" value="ssDNA-bd"/>
</dbReference>
<dbReference type="CDD" id="cd04496">
    <property type="entry name" value="SSB_OBF"/>
    <property type="match status" value="1"/>
</dbReference>
<accession>A0A0F9BRG6</accession>
<dbReference type="PIRSF" id="PIRSF002070">
    <property type="entry name" value="SSB"/>
    <property type="match status" value="1"/>
</dbReference>
<name>A0A0F9BRG6_9ZZZZ</name>
<dbReference type="SUPFAM" id="SSF50249">
    <property type="entry name" value="Nucleic acid-binding proteins"/>
    <property type="match status" value="1"/>
</dbReference>
<evidence type="ECO:0000256" key="1">
    <source>
        <dbReference type="ARBA" id="ARBA00023125"/>
    </source>
</evidence>
<comment type="caution">
    <text evidence="2">The sequence shown here is derived from an EMBL/GenBank/DDBJ whole genome shotgun (WGS) entry which is preliminary data.</text>
</comment>